<evidence type="ECO:0000256" key="3">
    <source>
        <dbReference type="ARBA" id="ARBA00022692"/>
    </source>
</evidence>
<feature type="transmembrane region" description="Helical" evidence="6">
    <location>
        <begin position="204"/>
        <end position="232"/>
    </location>
</feature>
<protein>
    <submittedName>
        <fullName evidence="8">Cytochrome c biogenesis protein CcdA</fullName>
    </submittedName>
</protein>
<evidence type="ECO:0000256" key="2">
    <source>
        <dbReference type="ARBA" id="ARBA00006143"/>
    </source>
</evidence>
<dbReference type="InterPro" id="IPR051790">
    <property type="entry name" value="Cytochrome_c-biogenesis_DsbD"/>
</dbReference>
<dbReference type="GO" id="GO:0016020">
    <property type="term" value="C:membrane"/>
    <property type="evidence" value="ECO:0007669"/>
    <property type="project" value="UniProtKB-SubCell"/>
</dbReference>
<feature type="transmembrane region" description="Helical" evidence="6">
    <location>
        <begin position="96"/>
        <end position="119"/>
    </location>
</feature>
<keyword evidence="5 6" id="KW-0472">Membrane</keyword>
<sequence length="241" mass="26718">MEGEYFLGELNLFLAFGAGLLSFLSPCSLPLYPAFLSYITGMTVDELRTERGILRKKAIIHTLLFLLGFSVVFLAIGLSTSFIGAFFITYQDLIRQFGAIILVFFGLILTGVLNFEFLLKDKKLHFQKRPTGYLGSVLIGLGFAAGWTPCTGPILAGVITLGVVNPGMGLFYMSFYILGFSIPFLIMTLFIDKMTFIKKYANRFMVFGGILMIIMGVLLYFDLMTVIISLLIPLFGGFTGF</sequence>
<feature type="domain" description="Cytochrome C biogenesis protein transmembrane" evidence="7">
    <location>
        <begin position="11"/>
        <end position="219"/>
    </location>
</feature>
<comment type="caution">
    <text evidence="8">The sequence shown here is derived from an EMBL/GenBank/DDBJ whole genome shotgun (WGS) entry which is preliminary data.</text>
</comment>
<dbReference type="PANTHER" id="PTHR31272:SF4">
    <property type="entry name" value="CYTOCHROME C-TYPE BIOGENESIS PROTEIN HI_1454-RELATED"/>
    <property type="match status" value="1"/>
</dbReference>
<feature type="transmembrane region" description="Helical" evidence="6">
    <location>
        <begin position="60"/>
        <end position="90"/>
    </location>
</feature>
<evidence type="ECO:0000313" key="8">
    <source>
        <dbReference type="EMBL" id="RKQ14057.1"/>
    </source>
</evidence>
<dbReference type="EMBL" id="RBZO01000024">
    <property type="protein sequence ID" value="RKQ14057.1"/>
    <property type="molecule type" value="Genomic_DNA"/>
</dbReference>
<proteinExistence type="inferred from homology"/>
<keyword evidence="4 6" id="KW-1133">Transmembrane helix</keyword>
<evidence type="ECO:0000256" key="6">
    <source>
        <dbReference type="SAM" id="Phobius"/>
    </source>
</evidence>
<dbReference type="PANTHER" id="PTHR31272">
    <property type="entry name" value="CYTOCHROME C-TYPE BIOGENESIS PROTEIN HI_1454-RELATED"/>
    <property type="match status" value="1"/>
</dbReference>
<gene>
    <name evidence="8" type="ORF">D8M05_14435</name>
</gene>
<feature type="transmembrane region" description="Helical" evidence="6">
    <location>
        <begin position="12"/>
        <end position="39"/>
    </location>
</feature>
<organism evidence="8 9">
    <name type="scientific">Oceanobacillus bengalensis</name>
    <dbReference type="NCBI Taxonomy" id="1435466"/>
    <lineage>
        <taxon>Bacteria</taxon>
        <taxon>Bacillati</taxon>
        <taxon>Bacillota</taxon>
        <taxon>Bacilli</taxon>
        <taxon>Bacillales</taxon>
        <taxon>Bacillaceae</taxon>
        <taxon>Oceanobacillus</taxon>
    </lineage>
</organism>
<feature type="transmembrane region" description="Helical" evidence="6">
    <location>
        <begin position="131"/>
        <end position="164"/>
    </location>
</feature>
<feature type="transmembrane region" description="Helical" evidence="6">
    <location>
        <begin position="170"/>
        <end position="192"/>
    </location>
</feature>
<reference evidence="8 9" key="1">
    <citation type="journal article" date="2015" name="Antonie Van Leeuwenhoek">
        <title>Oceanobacillus bengalensis sp. nov., a bacterium isolated from seawater of the Bay of Bengal.</title>
        <authorList>
            <person name="Yongchang O."/>
            <person name="Xiang W."/>
            <person name="Wang G."/>
        </authorList>
    </citation>
    <scope>NUCLEOTIDE SEQUENCE [LARGE SCALE GENOMIC DNA]</scope>
    <source>
        <strain evidence="8 9">MCCC 1K00260</strain>
    </source>
</reference>
<name>A0A494YV43_9BACI</name>
<evidence type="ECO:0000256" key="1">
    <source>
        <dbReference type="ARBA" id="ARBA00004141"/>
    </source>
</evidence>
<dbReference type="Proteomes" id="UP000281813">
    <property type="component" value="Unassembled WGS sequence"/>
</dbReference>
<evidence type="ECO:0000313" key="9">
    <source>
        <dbReference type="Proteomes" id="UP000281813"/>
    </source>
</evidence>
<comment type="similarity">
    <text evidence="2">Belongs to the DsbD family.</text>
</comment>
<evidence type="ECO:0000259" key="7">
    <source>
        <dbReference type="Pfam" id="PF02683"/>
    </source>
</evidence>
<accession>A0A494YV43</accession>
<dbReference type="Pfam" id="PF02683">
    <property type="entry name" value="DsbD_TM"/>
    <property type="match status" value="1"/>
</dbReference>
<evidence type="ECO:0000256" key="5">
    <source>
        <dbReference type="ARBA" id="ARBA00023136"/>
    </source>
</evidence>
<comment type="subcellular location">
    <subcellularLocation>
        <location evidence="1">Membrane</location>
        <topology evidence="1">Multi-pass membrane protein</topology>
    </subcellularLocation>
</comment>
<dbReference type="InterPro" id="IPR003834">
    <property type="entry name" value="Cyt_c_assmbl_TM_dom"/>
</dbReference>
<dbReference type="AlphaFoldDB" id="A0A494YV43"/>
<dbReference type="GO" id="GO:0017004">
    <property type="term" value="P:cytochrome complex assembly"/>
    <property type="evidence" value="ECO:0007669"/>
    <property type="project" value="InterPro"/>
</dbReference>
<keyword evidence="3 6" id="KW-0812">Transmembrane</keyword>
<evidence type="ECO:0000256" key="4">
    <source>
        <dbReference type="ARBA" id="ARBA00022989"/>
    </source>
</evidence>
<keyword evidence="9" id="KW-1185">Reference proteome</keyword>